<reference evidence="2 3" key="1">
    <citation type="submission" date="2019-05" db="EMBL/GenBank/DDBJ databases">
        <title>Pseudorhodobacter turbinis sp. nov., isolated from the gut of the Korean turban shell.</title>
        <authorList>
            <person name="Jeong Y.-S."/>
            <person name="Kang W.-R."/>
            <person name="Bae J.-W."/>
        </authorList>
    </citation>
    <scope>NUCLEOTIDE SEQUENCE [LARGE SCALE GENOMIC DNA]</scope>
    <source>
        <strain evidence="2 3">S12M18</strain>
        <plasmid evidence="2 3">unnamed1</plasmid>
    </source>
</reference>
<accession>A0A4P8EK94</accession>
<evidence type="ECO:0000256" key="1">
    <source>
        <dbReference type="SAM" id="Phobius"/>
    </source>
</evidence>
<keyword evidence="1" id="KW-0472">Membrane</keyword>
<keyword evidence="3" id="KW-1185">Reference proteome</keyword>
<evidence type="ECO:0000313" key="2">
    <source>
        <dbReference type="EMBL" id="QCO57467.1"/>
    </source>
</evidence>
<dbReference type="AlphaFoldDB" id="A0A4P8EK94"/>
<keyword evidence="2" id="KW-0614">Plasmid</keyword>
<evidence type="ECO:0000313" key="3">
    <source>
        <dbReference type="Proteomes" id="UP000298631"/>
    </source>
</evidence>
<keyword evidence="1" id="KW-0812">Transmembrane</keyword>
<proteinExistence type="predicted"/>
<dbReference type="KEGG" id="pseb:EOK75_17285"/>
<feature type="transmembrane region" description="Helical" evidence="1">
    <location>
        <begin position="24"/>
        <end position="46"/>
    </location>
</feature>
<name>A0A4P8EK94_9RHOB</name>
<geneLocation type="plasmid" evidence="2 3">
    <name>unnamed1</name>
</geneLocation>
<dbReference type="Proteomes" id="UP000298631">
    <property type="component" value="Plasmid unnamed1"/>
</dbReference>
<gene>
    <name evidence="2" type="ORF">EOK75_17285</name>
</gene>
<dbReference type="RefSeq" id="WP_137195261.1">
    <property type="nucleotide sequence ID" value="NZ_CP039965.1"/>
</dbReference>
<organism evidence="2 3">
    <name type="scientific">Pseudorhodobacter turbinis</name>
    <dbReference type="NCBI Taxonomy" id="2500533"/>
    <lineage>
        <taxon>Bacteria</taxon>
        <taxon>Pseudomonadati</taxon>
        <taxon>Pseudomonadota</taxon>
        <taxon>Alphaproteobacteria</taxon>
        <taxon>Rhodobacterales</taxon>
        <taxon>Paracoccaceae</taxon>
        <taxon>Pseudorhodobacter</taxon>
    </lineage>
</organism>
<sequence length="92" mass="10530">MKKKTYTNVEILSVNTSQVTSARIVAAFLAITVVLAPFALLIFWMARNNVRYQVRLTDSYGMQSVELIYVKKYKKIFAQIQALTQEAIELPK</sequence>
<protein>
    <submittedName>
        <fullName evidence="2">Uncharacterized protein</fullName>
    </submittedName>
</protein>
<dbReference type="EMBL" id="CP039965">
    <property type="protein sequence ID" value="QCO57467.1"/>
    <property type="molecule type" value="Genomic_DNA"/>
</dbReference>
<keyword evidence="1" id="KW-1133">Transmembrane helix</keyword>